<proteinExistence type="predicted"/>
<sequence length="143" mass="16076">MCCEGPFGAISRDRRSTRQSAFWSIPSPFFFGLQHLQVLKLWAIWQCIPKPFIDSSTALFHRRLDFLLQGLAHINISCLVPFGQVSMLCSSIQIPEIQGFTSVIGTKYAFEDTKYIKMNPNHGLITHAAAPLATLDPPIIDRI</sequence>
<dbReference type="HOGENOM" id="CLU_1809611_0_0_1"/>
<reference evidence="2" key="1">
    <citation type="journal article" date="2011" name="Nature">
        <title>Genome sequence and analysis of the tuber crop potato.</title>
        <authorList>
            <consortium name="The Potato Genome Sequencing Consortium"/>
        </authorList>
    </citation>
    <scope>NUCLEOTIDE SEQUENCE [LARGE SCALE GENOMIC DNA]</scope>
    <source>
        <strain evidence="2">cv. DM1-3 516 R44</strain>
    </source>
</reference>
<accession>M1DYK7</accession>
<dbReference type="Proteomes" id="UP000011115">
    <property type="component" value="Unassembled WGS sequence"/>
</dbReference>
<reference evidence="1" key="2">
    <citation type="submission" date="2015-06" db="UniProtKB">
        <authorList>
            <consortium name="EnsemblPlants"/>
        </authorList>
    </citation>
    <scope>IDENTIFICATION</scope>
    <source>
        <strain evidence="1">DM1-3 516 R44</strain>
    </source>
</reference>
<evidence type="ECO:0000313" key="1">
    <source>
        <dbReference type="EnsemblPlants" id="PGSC0003DMT400096500"/>
    </source>
</evidence>
<protein>
    <submittedName>
        <fullName evidence="1">Uncharacterized protein</fullName>
    </submittedName>
</protein>
<dbReference type="Gramene" id="PGSC0003DMT400096500">
    <property type="protein sequence ID" value="PGSC0003DMT400096500"/>
    <property type="gene ID" value="PGSC0003DMG400046071"/>
</dbReference>
<evidence type="ECO:0000313" key="2">
    <source>
        <dbReference type="Proteomes" id="UP000011115"/>
    </source>
</evidence>
<dbReference type="PaxDb" id="4113-PGSC0003DMT400096500"/>
<keyword evidence="2" id="KW-1185">Reference proteome</keyword>
<name>M1DYK7_SOLTU</name>
<dbReference type="EnsemblPlants" id="PGSC0003DMT400096500">
    <property type="protein sequence ID" value="PGSC0003DMT400096500"/>
    <property type="gene ID" value="PGSC0003DMG400046071"/>
</dbReference>
<dbReference type="AlphaFoldDB" id="M1DYK7"/>
<dbReference type="InParanoid" id="M1DYK7"/>
<organism evidence="1 2">
    <name type="scientific">Solanum tuberosum</name>
    <name type="common">Potato</name>
    <dbReference type="NCBI Taxonomy" id="4113"/>
    <lineage>
        <taxon>Eukaryota</taxon>
        <taxon>Viridiplantae</taxon>
        <taxon>Streptophyta</taxon>
        <taxon>Embryophyta</taxon>
        <taxon>Tracheophyta</taxon>
        <taxon>Spermatophyta</taxon>
        <taxon>Magnoliopsida</taxon>
        <taxon>eudicotyledons</taxon>
        <taxon>Gunneridae</taxon>
        <taxon>Pentapetalae</taxon>
        <taxon>asterids</taxon>
        <taxon>lamiids</taxon>
        <taxon>Solanales</taxon>
        <taxon>Solanaceae</taxon>
        <taxon>Solanoideae</taxon>
        <taxon>Solaneae</taxon>
        <taxon>Solanum</taxon>
    </lineage>
</organism>